<accession>H8Z9V7</accession>
<dbReference type="EMBL" id="AKIJ01000002">
    <property type="protein sequence ID" value="KFG26576.1"/>
    <property type="molecule type" value="Genomic_DNA"/>
</dbReference>
<reference evidence="2 3" key="3">
    <citation type="journal article" date="2014" name="Genome Announc.">
        <title>Genome Sequence of the Microsporidian Species Nematocida sp1 Strain ERTm6 (ATCC PRA-372).</title>
        <authorList>
            <person name="Bakowski M.A."/>
            <person name="Priest M."/>
            <person name="Young S."/>
            <person name="Cuomo C.A."/>
            <person name="Troemel E.R."/>
        </authorList>
    </citation>
    <scope>NUCLEOTIDE SEQUENCE [LARGE SCALE GENOMIC DNA]</scope>
    <source>
        <strain evidence="2 3">ERTm6</strain>
    </source>
</reference>
<reference evidence="2" key="2">
    <citation type="submission" date="2012-10" db="EMBL/GenBank/DDBJ databases">
        <authorList>
            <consortium name="The Broad Institute Genome Sequencing Platform"/>
            <consortium name="The Broad Institute Genome Sequencing Center for Infectious Disease"/>
            <person name="Cuomo C."/>
            <person name="Troemel E."/>
            <person name="Walker B."/>
            <person name="Young S.K."/>
            <person name="Zeng Q."/>
            <person name="Gargeya S."/>
            <person name="Fitzgerald M."/>
            <person name="Haas B."/>
            <person name="Abouelleil A."/>
            <person name="Alvarado L."/>
            <person name="Arachchi H.M."/>
            <person name="Berlin A.M."/>
            <person name="Chapman S.B."/>
            <person name="Goldberg J."/>
            <person name="Griggs A."/>
            <person name="Gujja S."/>
            <person name="Hansen M."/>
            <person name="Howarth C."/>
            <person name="Imamovic A."/>
            <person name="Larimer J."/>
            <person name="McCowan C."/>
            <person name="Murphy C."/>
            <person name="Neiman D."/>
            <person name="Pearson M."/>
            <person name="Priest M."/>
            <person name="Roberts A."/>
            <person name="Saif S."/>
            <person name="Shea T."/>
            <person name="Sisk P."/>
            <person name="Sykes S."/>
            <person name="Wortman J."/>
            <person name="Nusbaum C."/>
            <person name="Birren B."/>
        </authorList>
    </citation>
    <scope>NUCLEOTIDE SEQUENCE</scope>
    <source>
        <strain evidence="2">ERTm6</strain>
    </source>
</reference>
<reference evidence="1" key="1">
    <citation type="submission" date="2011-03" db="EMBL/GenBank/DDBJ databases">
        <title>The Genome Sequence of Nematocida sp1 strain ERTm2.</title>
        <authorList>
            <consortium name="The Broad Institute Genome Sequencing Platform"/>
            <consortium name="The Broad Institute Genome Sequencing Center for Infectious Disease"/>
            <person name="Cuomo C."/>
            <person name="Troemel E."/>
            <person name="Young S.K."/>
            <person name="Zeng Q."/>
            <person name="Gargeya S."/>
            <person name="Fitzgerald M."/>
            <person name="Haas B."/>
            <person name="Abouelleil A."/>
            <person name="Alvarado L."/>
            <person name="Arachchi H.M."/>
            <person name="Berlin A."/>
            <person name="Brown A."/>
            <person name="Chapman S.B."/>
            <person name="Chen Z."/>
            <person name="Dunbar C."/>
            <person name="Freedman E."/>
            <person name="Gearin G."/>
            <person name="Gellesch M."/>
            <person name="Goldberg J."/>
            <person name="Griggs A."/>
            <person name="Gujja S."/>
            <person name="Heilman E.R."/>
            <person name="Heiman D."/>
            <person name="Howarth C."/>
            <person name="Larson L."/>
            <person name="Lui A."/>
            <person name="MacDonald P.J.P."/>
            <person name="Mehta T."/>
            <person name="Montmayeur A."/>
            <person name="Murphy C."/>
            <person name="Neiman D."/>
            <person name="Pearson M."/>
            <person name="Priest M."/>
            <person name="Roberts A."/>
            <person name="Saif S."/>
            <person name="Shea T."/>
            <person name="Shenoy N."/>
            <person name="Sisk P."/>
            <person name="Stolte C."/>
            <person name="Sykes S."/>
            <person name="White J."/>
            <person name="Yandava C."/>
            <person name="Wortman J."/>
            <person name="Nusbaum C."/>
            <person name="Birren B."/>
        </authorList>
    </citation>
    <scope>NUCLEOTIDE SEQUENCE</scope>
    <source>
        <strain evidence="1">ERTm2</strain>
    </source>
</reference>
<evidence type="ECO:0000313" key="1">
    <source>
        <dbReference type="EMBL" id="EHY66738.1"/>
    </source>
</evidence>
<dbReference type="HOGENOM" id="CLU_1722850_0_0_1"/>
<organism evidence="1">
    <name type="scientific">Nematocida ausubeli (strain ATCC PRA-371 / ERTm2)</name>
    <name type="common">Nematode killer fungus</name>
    <dbReference type="NCBI Taxonomy" id="1913371"/>
    <lineage>
        <taxon>Eukaryota</taxon>
        <taxon>Fungi</taxon>
        <taxon>Fungi incertae sedis</taxon>
        <taxon>Microsporidia</taxon>
        <taxon>Nematocida</taxon>
    </lineage>
</organism>
<evidence type="ECO:0000313" key="3">
    <source>
        <dbReference type="Proteomes" id="UP000054524"/>
    </source>
</evidence>
<protein>
    <submittedName>
        <fullName evidence="1">Uncharacterized protein</fullName>
    </submittedName>
</protein>
<dbReference type="Proteomes" id="UP000005622">
    <property type="component" value="Unassembled WGS sequence"/>
</dbReference>
<evidence type="ECO:0000313" key="2">
    <source>
        <dbReference type="EMBL" id="KFG26576.1"/>
    </source>
</evidence>
<keyword evidence="3" id="KW-1185">Reference proteome</keyword>
<proteinExistence type="predicted"/>
<gene>
    <name evidence="1" type="ORF">NERG_00378</name>
    <name evidence="2" type="ORF">NESG_00727</name>
</gene>
<name>H8Z9V7_NEMA1</name>
<sequence>MSGLSRDHMDLNNPLRFDLDTKGLMADSIGDSIKKDLDKMGKEIKDKTDRIDKEIKEEATKAKHILPLPQNVKKDDIEIEERVGETENATLTIRVTARDSSGKSSAVNSFENVEKTITIANNKRVDKAKIENDTLVIYMEDECPRNRSISVE</sequence>
<accession>A0A086J358</accession>
<dbReference type="AlphaFoldDB" id="H8Z9V7"/>
<dbReference type="OrthoDB" id="10338276at2759"/>
<dbReference type="EMBL" id="JH604633">
    <property type="protein sequence ID" value="EHY66738.1"/>
    <property type="molecule type" value="Genomic_DNA"/>
</dbReference>
<dbReference type="Proteomes" id="UP000054524">
    <property type="component" value="Unassembled WGS sequence"/>
</dbReference>